<feature type="region of interest" description="Disordered" evidence="1">
    <location>
        <begin position="1"/>
        <end position="60"/>
    </location>
</feature>
<name>A0AAE4V1H6_9NOCA</name>
<protein>
    <submittedName>
        <fullName evidence="2">Uncharacterized protein</fullName>
    </submittedName>
</protein>
<accession>A0AAE4V1H6</accession>
<comment type="caution">
    <text evidence="2">The sequence shown here is derived from an EMBL/GenBank/DDBJ whole genome shotgun (WGS) entry which is preliminary data.</text>
</comment>
<dbReference type="Proteomes" id="UP001185863">
    <property type="component" value="Unassembled WGS sequence"/>
</dbReference>
<evidence type="ECO:0000313" key="3">
    <source>
        <dbReference type="Proteomes" id="UP001185863"/>
    </source>
</evidence>
<dbReference type="AlphaFoldDB" id="A0AAE4V1H6"/>
<sequence length="60" mass="6451">MARDTEKIPGEFGWGPGLTPPGLEEAPPSEGGRYRGKTPPMTDDSGLTVLADELARRGRR</sequence>
<proteinExistence type="predicted"/>
<gene>
    <name evidence="2" type="ORF">R4315_21410</name>
</gene>
<organism evidence="2 3">
    <name type="scientific">Rhodococcus oxybenzonivorans</name>
    <dbReference type="NCBI Taxonomy" id="1990687"/>
    <lineage>
        <taxon>Bacteria</taxon>
        <taxon>Bacillati</taxon>
        <taxon>Actinomycetota</taxon>
        <taxon>Actinomycetes</taxon>
        <taxon>Mycobacteriales</taxon>
        <taxon>Nocardiaceae</taxon>
        <taxon>Rhodococcus</taxon>
    </lineage>
</organism>
<dbReference type="RefSeq" id="WP_317747785.1">
    <property type="nucleotide sequence ID" value="NZ_JAWLUP010000070.1"/>
</dbReference>
<evidence type="ECO:0000313" key="2">
    <source>
        <dbReference type="EMBL" id="MDV7267090.1"/>
    </source>
</evidence>
<dbReference type="EMBL" id="JAWLUP010000070">
    <property type="protein sequence ID" value="MDV7267090.1"/>
    <property type="molecule type" value="Genomic_DNA"/>
</dbReference>
<reference evidence="2" key="1">
    <citation type="submission" date="2023-10" db="EMBL/GenBank/DDBJ databases">
        <title>Development of a sustainable strategy for remediation of hydrocarbon-contaminated territories based on the waste exchange concept.</title>
        <authorList>
            <person name="Krivoruchko A."/>
        </authorList>
    </citation>
    <scope>NUCLEOTIDE SEQUENCE</scope>
    <source>
        <strain evidence="2">IEGM 68</strain>
    </source>
</reference>
<evidence type="ECO:0000256" key="1">
    <source>
        <dbReference type="SAM" id="MobiDB-lite"/>
    </source>
</evidence>